<dbReference type="HOGENOM" id="CLU_549828_0_0_1"/>
<dbReference type="EMBL" id="JH126404">
    <property type="protein sequence ID" value="EGX89817.1"/>
    <property type="molecule type" value="Genomic_DNA"/>
</dbReference>
<dbReference type="InParanoid" id="G3JNH7"/>
<name>G3JNH7_CORMM</name>
<protein>
    <submittedName>
        <fullName evidence="1">Uncharacterized protein</fullName>
    </submittedName>
</protein>
<dbReference type="RefSeq" id="XP_006673272.1">
    <property type="nucleotide sequence ID" value="XM_006673209.1"/>
</dbReference>
<dbReference type="GeneID" id="18170079"/>
<organism evidence="1 2">
    <name type="scientific">Cordyceps militaris (strain CM01)</name>
    <name type="common">Caterpillar fungus</name>
    <dbReference type="NCBI Taxonomy" id="983644"/>
    <lineage>
        <taxon>Eukaryota</taxon>
        <taxon>Fungi</taxon>
        <taxon>Dikarya</taxon>
        <taxon>Ascomycota</taxon>
        <taxon>Pezizomycotina</taxon>
        <taxon>Sordariomycetes</taxon>
        <taxon>Hypocreomycetidae</taxon>
        <taxon>Hypocreales</taxon>
        <taxon>Cordycipitaceae</taxon>
        <taxon>Cordyceps</taxon>
    </lineage>
</organism>
<dbReference type="Proteomes" id="UP000001610">
    <property type="component" value="Unassembled WGS sequence"/>
</dbReference>
<dbReference type="eggNOG" id="ENOG502SWX9">
    <property type="taxonomic scope" value="Eukaryota"/>
</dbReference>
<dbReference type="AlphaFoldDB" id="G3JNH7"/>
<accession>G3JNH7</accession>
<dbReference type="OMA" id="CVLILWD"/>
<gene>
    <name evidence="1" type="ORF">CCM_08070</name>
</gene>
<dbReference type="VEuPathDB" id="FungiDB:CCM_08070"/>
<sequence length="496" mass="55784">MAENCPDGRVLSVLNLELSEGVDVSDGATAPGKLFKASMEYVGTIPGCFDVKWARERRNVCVLILWDNPLSWRSFQESVGFTRLAPLVTHNIANRSMMLPRVQGSVPKKAERFLGRMEITLQADLDSNARLQFECQVSAIMGDVGTGACRELASGWIEHNAPVSRLIVDQENIPARTECIYLILYESAEDDDIERNSPELRERLGQVPVSTNVKKKFSISPRMIYQDNHEPPSLEPAPLQPQVGTLAGALQRGIRRSALNENMDVATAHLTEYKCYPTDPMAVSQAQLYMRHNAHYTALWRLGPRPNPGRVLPEPYVVDIAWLKARSSLDKIKQRIGKMLDYKIRQLVGYHSGFWVRVADSAHEFGVCTVWGNESIRATTKAEYCEILERFDDGSSYLDAPPVQQSVSWQRSEEADERVSLGELLHIEVITFRVPHDARRGELFEYAFTGFRRFVRISPFHSHDIAVCPCEADTKSPQNHAGMGNVWYAAASVHSL</sequence>
<dbReference type="OrthoDB" id="4868304at2759"/>
<evidence type="ECO:0000313" key="2">
    <source>
        <dbReference type="Proteomes" id="UP000001610"/>
    </source>
</evidence>
<dbReference type="KEGG" id="cmt:CCM_08070"/>
<reference evidence="1 2" key="1">
    <citation type="journal article" date="2011" name="Genome Biol.">
        <title>Genome sequence of the insect pathogenic fungus Cordyceps militaris, a valued traditional Chinese medicine.</title>
        <authorList>
            <person name="Zheng P."/>
            <person name="Xia Y."/>
            <person name="Xiao G."/>
            <person name="Xiong C."/>
            <person name="Hu X."/>
            <person name="Zhang S."/>
            <person name="Zheng H."/>
            <person name="Huang Y."/>
            <person name="Zhou Y."/>
            <person name="Wang S."/>
            <person name="Zhao G.P."/>
            <person name="Liu X."/>
            <person name="St Leger R.J."/>
            <person name="Wang C."/>
        </authorList>
    </citation>
    <scope>NUCLEOTIDE SEQUENCE [LARGE SCALE GENOMIC DNA]</scope>
    <source>
        <strain evidence="1 2">CM01</strain>
    </source>
</reference>
<keyword evidence="2" id="KW-1185">Reference proteome</keyword>
<proteinExistence type="predicted"/>
<evidence type="ECO:0000313" key="1">
    <source>
        <dbReference type="EMBL" id="EGX89817.1"/>
    </source>
</evidence>